<name>A0A7V8U7Z3_9SPHN</name>
<dbReference type="PANTHER" id="PTHR43877:SF1">
    <property type="entry name" value="ACETYLTRANSFERASE"/>
    <property type="match status" value="1"/>
</dbReference>
<dbReference type="EMBL" id="VDES01000001">
    <property type="protein sequence ID" value="MBA1373835.1"/>
    <property type="molecule type" value="Genomic_DNA"/>
</dbReference>
<dbReference type="RefSeq" id="WP_181266760.1">
    <property type="nucleotide sequence ID" value="NZ_BAAAGB010000002.1"/>
</dbReference>
<evidence type="ECO:0000313" key="4">
    <source>
        <dbReference type="EMBL" id="MBA1373835.1"/>
    </source>
</evidence>
<accession>A0A7V8U7Z3</accession>
<keyword evidence="1 4" id="KW-0808">Transferase</keyword>
<dbReference type="CDD" id="cd04301">
    <property type="entry name" value="NAT_SF"/>
    <property type="match status" value="1"/>
</dbReference>
<protein>
    <submittedName>
        <fullName evidence="4">GNAT family N-acetyltransferase</fullName>
    </submittedName>
</protein>
<keyword evidence="2" id="KW-0012">Acyltransferase</keyword>
<dbReference type="Proteomes" id="UP000589292">
    <property type="component" value="Unassembled WGS sequence"/>
</dbReference>
<dbReference type="InterPro" id="IPR050832">
    <property type="entry name" value="Bact_Acetyltransf"/>
</dbReference>
<dbReference type="Pfam" id="PF13673">
    <property type="entry name" value="Acetyltransf_10"/>
    <property type="match status" value="1"/>
</dbReference>
<dbReference type="SUPFAM" id="SSF55729">
    <property type="entry name" value="Acyl-CoA N-acyltransferases (Nat)"/>
    <property type="match status" value="1"/>
</dbReference>
<gene>
    <name evidence="4" type="ORF">FG486_05750</name>
</gene>
<dbReference type="InterPro" id="IPR016181">
    <property type="entry name" value="Acyl_CoA_acyltransferase"/>
</dbReference>
<evidence type="ECO:0000256" key="1">
    <source>
        <dbReference type="ARBA" id="ARBA00022679"/>
    </source>
</evidence>
<reference evidence="4 5" key="1">
    <citation type="journal article" date="1994" name="Int. J. Syst. Bacteriol.">
        <title>Phylogenetic positions of novel aerobic, bacteriochlorophyll a-containing bacteria and description of Roseococcus thiosulfatophilus gen. nov., sp. nov., Erythromicrobium ramosum gen. nov., sp. nov., and Erythrobacter litoralis sp. nov.</title>
        <authorList>
            <person name="Yurkov V."/>
            <person name="Stackebrandt E."/>
            <person name="Holmes A."/>
            <person name="Fuerst J.A."/>
            <person name="Hugenholtz P."/>
            <person name="Golecki J."/>
            <person name="Gad'on N."/>
            <person name="Gorlenko V.M."/>
            <person name="Kompantseva E.I."/>
            <person name="Drews G."/>
        </authorList>
    </citation>
    <scope>NUCLEOTIDE SEQUENCE [LARGE SCALE GENOMIC DNA]</scope>
    <source>
        <strain evidence="4 5">KR-99</strain>
    </source>
</reference>
<proteinExistence type="predicted"/>
<comment type="caution">
    <text evidence="4">The sequence shown here is derived from an EMBL/GenBank/DDBJ whole genome shotgun (WGS) entry which is preliminary data.</text>
</comment>
<dbReference type="AlphaFoldDB" id="A0A7V8U7Z3"/>
<keyword evidence="5" id="KW-1185">Reference proteome</keyword>
<dbReference type="PROSITE" id="PS51186">
    <property type="entry name" value="GNAT"/>
    <property type="match status" value="1"/>
</dbReference>
<dbReference type="Gene3D" id="3.40.630.30">
    <property type="match status" value="1"/>
</dbReference>
<evidence type="ECO:0000313" key="5">
    <source>
        <dbReference type="Proteomes" id="UP000589292"/>
    </source>
</evidence>
<feature type="domain" description="N-acetyltransferase" evidence="3">
    <location>
        <begin position="1"/>
        <end position="175"/>
    </location>
</feature>
<sequence>MIIRPARPDEIPALERLIAASARKLSIGFYSPQETEAAIKHVFGVDSELVGDGTYLVVELDGRIAGCGGWSRRATLFGSDRFAQRQIGFVDPAQAPAKIRAFFIAPEFARRGVGAALLDACEAAARAAGFTQAELMATLPGVPFYTAYGYRAQSEVVQHYDGIALRFVPMRKTLFQPSQQEAAPETEVQT</sequence>
<evidence type="ECO:0000256" key="2">
    <source>
        <dbReference type="ARBA" id="ARBA00023315"/>
    </source>
</evidence>
<dbReference type="PANTHER" id="PTHR43877">
    <property type="entry name" value="AMINOALKYLPHOSPHONATE N-ACETYLTRANSFERASE-RELATED-RELATED"/>
    <property type="match status" value="1"/>
</dbReference>
<dbReference type="GO" id="GO:0016747">
    <property type="term" value="F:acyltransferase activity, transferring groups other than amino-acyl groups"/>
    <property type="evidence" value="ECO:0007669"/>
    <property type="project" value="InterPro"/>
</dbReference>
<dbReference type="InterPro" id="IPR000182">
    <property type="entry name" value="GNAT_dom"/>
</dbReference>
<organism evidence="4 5">
    <name type="scientific">Sphingomonas ursincola</name>
    <dbReference type="NCBI Taxonomy" id="56361"/>
    <lineage>
        <taxon>Bacteria</taxon>
        <taxon>Pseudomonadati</taxon>
        <taxon>Pseudomonadota</taxon>
        <taxon>Alphaproteobacteria</taxon>
        <taxon>Sphingomonadales</taxon>
        <taxon>Sphingomonadaceae</taxon>
        <taxon>Sphingomonas</taxon>
    </lineage>
</organism>
<evidence type="ECO:0000259" key="3">
    <source>
        <dbReference type="PROSITE" id="PS51186"/>
    </source>
</evidence>